<feature type="region of interest" description="Disordered" evidence="3">
    <location>
        <begin position="1"/>
        <end position="101"/>
    </location>
</feature>
<dbReference type="Pfam" id="PF12796">
    <property type="entry name" value="Ank_2"/>
    <property type="match status" value="1"/>
</dbReference>
<organism evidence="5 6">
    <name type="scientific">Lophiotrema nucula</name>
    <dbReference type="NCBI Taxonomy" id="690887"/>
    <lineage>
        <taxon>Eukaryota</taxon>
        <taxon>Fungi</taxon>
        <taxon>Dikarya</taxon>
        <taxon>Ascomycota</taxon>
        <taxon>Pezizomycotina</taxon>
        <taxon>Dothideomycetes</taxon>
        <taxon>Pleosporomycetidae</taxon>
        <taxon>Pleosporales</taxon>
        <taxon>Lophiotremataceae</taxon>
        <taxon>Lophiotrema</taxon>
    </lineage>
</organism>
<feature type="domain" description="NACHT" evidence="4">
    <location>
        <begin position="416"/>
        <end position="562"/>
    </location>
</feature>
<keyword evidence="2" id="KW-0040">ANK repeat</keyword>
<keyword evidence="1" id="KW-0677">Repeat</keyword>
<dbReference type="PANTHER" id="PTHR10039:SF16">
    <property type="entry name" value="GPI INOSITOL-DEACYLASE"/>
    <property type="match status" value="1"/>
</dbReference>
<dbReference type="InterPro" id="IPR036770">
    <property type="entry name" value="Ankyrin_rpt-contain_sf"/>
</dbReference>
<dbReference type="SUPFAM" id="SSF48403">
    <property type="entry name" value="Ankyrin repeat"/>
    <property type="match status" value="1"/>
</dbReference>
<reference evidence="5" key="1">
    <citation type="journal article" date="2020" name="Stud. Mycol.">
        <title>101 Dothideomycetes genomes: a test case for predicting lifestyles and emergence of pathogens.</title>
        <authorList>
            <person name="Haridas S."/>
            <person name="Albert R."/>
            <person name="Binder M."/>
            <person name="Bloem J."/>
            <person name="Labutti K."/>
            <person name="Salamov A."/>
            <person name="Andreopoulos B."/>
            <person name="Baker S."/>
            <person name="Barry K."/>
            <person name="Bills G."/>
            <person name="Bluhm B."/>
            <person name="Cannon C."/>
            <person name="Castanera R."/>
            <person name="Culley D."/>
            <person name="Daum C."/>
            <person name="Ezra D."/>
            <person name="Gonzalez J."/>
            <person name="Henrissat B."/>
            <person name="Kuo A."/>
            <person name="Liang C."/>
            <person name="Lipzen A."/>
            <person name="Lutzoni F."/>
            <person name="Magnuson J."/>
            <person name="Mondo S."/>
            <person name="Nolan M."/>
            <person name="Ohm R."/>
            <person name="Pangilinan J."/>
            <person name="Park H.-J."/>
            <person name="Ramirez L."/>
            <person name="Alfaro M."/>
            <person name="Sun H."/>
            <person name="Tritt A."/>
            <person name="Yoshinaga Y."/>
            <person name="Zwiers L.-H."/>
            <person name="Turgeon B."/>
            <person name="Goodwin S."/>
            <person name="Spatafora J."/>
            <person name="Crous P."/>
            <person name="Grigoriev I."/>
        </authorList>
    </citation>
    <scope>NUCLEOTIDE SEQUENCE</scope>
    <source>
        <strain evidence="5">CBS 627.86</strain>
    </source>
</reference>
<feature type="compositionally biased region" description="Polar residues" evidence="3">
    <location>
        <begin position="83"/>
        <end position="98"/>
    </location>
</feature>
<dbReference type="InterPro" id="IPR056884">
    <property type="entry name" value="NPHP3-like_N"/>
</dbReference>
<gene>
    <name evidence="5" type="ORF">BDV96DRAFT_642224</name>
</gene>
<evidence type="ECO:0000256" key="1">
    <source>
        <dbReference type="ARBA" id="ARBA00022737"/>
    </source>
</evidence>
<dbReference type="EMBL" id="ML977314">
    <property type="protein sequence ID" value="KAF2120404.1"/>
    <property type="molecule type" value="Genomic_DNA"/>
</dbReference>
<dbReference type="PROSITE" id="PS50088">
    <property type="entry name" value="ANK_REPEAT"/>
    <property type="match status" value="2"/>
</dbReference>
<accession>A0A6A5ZN39</accession>
<sequence>MASTRRKRDWFKRLVSNSTKPEIRSGATQHAQNPLSRNDPPEDDKAGYKLLSPLSQSNNTVSAADEGYPPSDEVAANDPKPDPQSQVSSTPEQGSIQPDSPDLWKAALMNLPSDERTLFAEYRTTKTADINAIIAKIVQDVEVKKNSAIERKWTFKIGSSTYNVREEAEKMLAWLERFKQVGDIAVNADPVHAGLPWALFRLLLQAAVSDQEQLGALILGLERISYFLHRCRIYKDIYLGNPDVEMNDIRTILRRFLVSMYTRILQFLSKAVDLASLNTPRRALKAFWRPDDILSFGKDCDVMEDRIQGAIMDFERLLNHKRHTEVAHQLSQSNSQAKGVIDVKNLMIDVLSRSEAVEVIWQTQSGERAGKILTWVSTIANEDQHAVAKASRVKGTGDWIFERKVYKTWSLSEPSMVLWLHGIPGAGKTKLMSRVVDEFLSTSSQDARLAYFYCSQSEESRRKAITVFGSFLKQLGCSDEGKLHKKIVEVYNSREKSGFTSNSLSMDEILSILEHVAHPSGKTTLLLDALDECYFDERAVIIRSCNQLIGKVPGMKILISSRRNDDIRRQLIRKANLGIAAGDNNDDIAMFIKETIKTDEERRRELGLNTIPRDLIFQIVTEITEKGGDMFQWAALQIAQLLQLERTSDIRSNLGRLPVGLKETYNDIIHAVRSQAGSKPVIAMRTFSWLWAVSTTLDIETLLAAVCQDPDDSHVYPVDIDKDYVLGSCQNLITTNSTAHIKEHWAFSHLSVREYFENTGEDSFNRQHCLEMVFSVSINVVLSLCNGPVTPTCQRLYQFAAETWCEQVQALAEYVNSDEKTLARLSQFLGSPVTPSVAWTAWFERARELKVPMFDCKPAFYGCVLGLSSLVQTWIAEQKLDVNEMDGEGIPILCYAIIWNRTAIVDMLLEHGADVNLEGRPLWAALMLAQNRGSFVVLELLLNSGADFKLTHRKSFSIRQDFREYKPFPIAETHNIVEAALALNWETHVSYSVKQAVALLLAYGADCNALLPEYGLHRNLLGRVLFGPVSCERKTRVDLLWSCGAEYEEAWAGDPTTTALIQAVRMKDEFVVEFLIQRGVDINASRDSALYPNALLAAMMPSTENNSRIVQLLLHHGARADAGVTLADAVVLMCPHGKLEYIKIILKMDTATDINIPTKQFKPVTSPLLAAVKWRRWTLIRLLLERGANVNQTVPGSQSGTALLDAVCYNDLRMTAFLVDHGARLSLSEKGFPSPLADAIKRKKFFLYLLLVDHNIREDFPDAIGVNTALEALFRHMQGLPVLEAKEPAVLDMYHQGVDREDIDSVLHWLLHVCNLNHDIDRRLEHFFRIPGPSGQPIHDSISSVAFGSSSDDRLLPPLIPTFPKRIRNPGGLWGKLDPAVEFFQENEGFERYD</sequence>
<evidence type="ECO:0000313" key="6">
    <source>
        <dbReference type="Proteomes" id="UP000799770"/>
    </source>
</evidence>
<evidence type="ECO:0000256" key="2">
    <source>
        <dbReference type="PROSITE-ProRule" id="PRU00023"/>
    </source>
</evidence>
<dbReference type="PANTHER" id="PTHR10039">
    <property type="entry name" value="AMELOGENIN"/>
    <property type="match status" value="1"/>
</dbReference>
<feature type="compositionally biased region" description="Polar residues" evidence="3">
    <location>
        <begin position="15"/>
        <end position="36"/>
    </location>
</feature>
<protein>
    <recommendedName>
        <fullName evidence="4">NACHT domain-containing protein</fullName>
    </recommendedName>
</protein>
<dbReference type="Gene3D" id="3.40.50.300">
    <property type="entry name" value="P-loop containing nucleotide triphosphate hydrolases"/>
    <property type="match status" value="1"/>
</dbReference>
<dbReference type="OrthoDB" id="3799220at2759"/>
<feature type="compositionally biased region" description="Basic residues" evidence="3">
    <location>
        <begin position="1"/>
        <end position="10"/>
    </location>
</feature>
<dbReference type="InterPro" id="IPR007111">
    <property type="entry name" value="NACHT_NTPase"/>
</dbReference>
<dbReference type="InterPro" id="IPR002110">
    <property type="entry name" value="Ankyrin_rpt"/>
</dbReference>
<feature type="repeat" description="ANK" evidence="2">
    <location>
        <begin position="888"/>
        <end position="920"/>
    </location>
</feature>
<keyword evidence="6" id="KW-1185">Reference proteome</keyword>
<dbReference type="InterPro" id="IPR056125">
    <property type="entry name" value="DUF7708"/>
</dbReference>
<feature type="repeat" description="ANK" evidence="2">
    <location>
        <begin position="1055"/>
        <end position="1087"/>
    </location>
</feature>
<dbReference type="Proteomes" id="UP000799770">
    <property type="component" value="Unassembled WGS sequence"/>
</dbReference>
<dbReference type="Pfam" id="PF24883">
    <property type="entry name" value="NPHP3_N"/>
    <property type="match status" value="1"/>
</dbReference>
<dbReference type="Gene3D" id="1.25.40.20">
    <property type="entry name" value="Ankyrin repeat-containing domain"/>
    <property type="match status" value="3"/>
</dbReference>
<dbReference type="PROSITE" id="PS50837">
    <property type="entry name" value="NACHT"/>
    <property type="match status" value="1"/>
</dbReference>
<dbReference type="InterPro" id="IPR027417">
    <property type="entry name" value="P-loop_NTPase"/>
</dbReference>
<evidence type="ECO:0000259" key="4">
    <source>
        <dbReference type="PROSITE" id="PS50837"/>
    </source>
</evidence>
<proteinExistence type="predicted"/>
<evidence type="ECO:0000313" key="5">
    <source>
        <dbReference type="EMBL" id="KAF2120404.1"/>
    </source>
</evidence>
<evidence type="ECO:0000256" key="3">
    <source>
        <dbReference type="SAM" id="MobiDB-lite"/>
    </source>
</evidence>
<dbReference type="SMART" id="SM00248">
    <property type="entry name" value="ANK"/>
    <property type="match status" value="6"/>
</dbReference>
<dbReference type="SUPFAM" id="SSF52540">
    <property type="entry name" value="P-loop containing nucleoside triphosphate hydrolases"/>
    <property type="match status" value="1"/>
</dbReference>
<feature type="compositionally biased region" description="Polar residues" evidence="3">
    <location>
        <begin position="53"/>
        <end position="62"/>
    </location>
</feature>
<dbReference type="Pfam" id="PF24809">
    <property type="entry name" value="DUF7708"/>
    <property type="match status" value="1"/>
</dbReference>
<name>A0A6A5ZN39_9PLEO</name>